<evidence type="ECO:0000256" key="1">
    <source>
        <dbReference type="SAM" id="MobiDB-lite"/>
    </source>
</evidence>
<protein>
    <submittedName>
        <fullName evidence="2">Uncharacterized protein</fullName>
    </submittedName>
</protein>
<dbReference type="EMBL" id="JANPWB010000006">
    <property type="protein sequence ID" value="KAJ1179324.1"/>
    <property type="molecule type" value="Genomic_DNA"/>
</dbReference>
<dbReference type="AlphaFoldDB" id="A0AAV7TT14"/>
<feature type="compositionally biased region" description="Basic residues" evidence="1">
    <location>
        <begin position="146"/>
        <end position="158"/>
    </location>
</feature>
<dbReference type="Proteomes" id="UP001066276">
    <property type="component" value="Chromosome 3_2"/>
</dbReference>
<gene>
    <name evidence="2" type="ORF">NDU88_004558</name>
</gene>
<keyword evidence="3" id="KW-1185">Reference proteome</keyword>
<comment type="caution">
    <text evidence="2">The sequence shown here is derived from an EMBL/GenBank/DDBJ whole genome shotgun (WGS) entry which is preliminary data.</text>
</comment>
<evidence type="ECO:0000313" key="2">
    <source>
        <dbReference type="EMBL" id="KAJ1179324.1"/>
    </source>
</evidence>
<feature type="compositionally biased region" description="Basic and acidic residues" evidence="1">
    <location>
        <begin position="88"/>
        <end position="104"/>
    </location>
</feature>
<feature type="region of interest" description="Disordered" evidence="1">
    <location>
        <begin position="71"/>
        <end position="264"/>
    </location>
</feature>
<feature type="compositionally biased region" description="Basic and acidic residues" evidence="1">
    <location>
        <begin position="205"/>
        <end position="217"/>
    </location>
</feature>
<sequence length="321" mass="35534">MLYAGTGTSEVPYARFRWRFGRSKAGSMAILIVVSSPALDCTTTGVRKWSFVYLKAEPDCLSWTAANSPQQASPEVLCRPDTAPSGCKPRDQVRPLQRLEEKGSRRAAATKVPAPLPAETRSPQRECGQRPNDSRCPSASATGTRKVPHLQRRGKNGSRRAVTIKATTPPTCRDTRYPARVQPALHRHALLKRERLSERNSQSQFEERSLAKEHDYDASSSTPKTKAREELDSTSSAHTSDQGDDPPRKKKTHHPKEALNPPKEMMINDPVALWKEISSRIGSGVPALQASSFLLGRAIPLEFFWDCSSVTFKVYGLVLST</sequence>
<organism evidence="2 3">
    <name type="scientific">Pleurodeles waltl</name>
    <name type="common">Iberian ribbed newt</name>
    <dbReference type="NCBI Taxonomy" id="8319"/>
    <lineage>
        <taxon>Eukaryota</taxon>
        <taxon>Metazoa</taxon>
        <taxon>Chordata</taxon>
        <taxon>Craniata</taxon>
        <taxon>Vertebrata</taxon>
        <taxon>Euteleostomi</taxon>
        <taxon>Amphibia</taxon>
        <taxon>Batrachia</taxon>
        <taxon>Caudata</taxon>
        <taxon>Salamandroidea</taxon>
        <taxon>Salamandridae</taxon>
        <taxon>Pleurodelinae</taxon>
        <taxon>Pleurodeles</taxon>
    </lineage>
</organism>
<evidence type="ECO:0000313" key="3">
    <source>
        <dbReference type="Proteomes" id="UP001066276"/>
    </source>
</evidence>
<name>A0AAV7TT14_PLEWA</name>
<reference evidence="2" key="1">
    <citation type="journal article" date="2022" name="bioRxiv">
        <title>Sequencing and chromosome-scale assembly of the giantPleurodeles waltlgenome.</title>
        <authorList>
            <person name="Brown T."/>
            <person name="Elewa A."/>
            <person name="Iarovenko S."/>
            <person name="Subramanian E."/>
            <person name="Araus A.J."/>
            <person name="Petzold A."/>
            <person name="Susuki M."/>
            <person name="Suzuki K.-i.T."/>
            <person name="Hayashi T."/>
            <person name="Toyoda A."/>
            <person name="Oliveira C."/>
            <person name="Osipova E."/>
            <person name="Leigh N.D."/>
            <person name="Simon A."/>
            <person name="Yun M.H."/>
        </authorList>
    </citation>
    <scope>NUCLEOTIDE SEQUENCE</scope>
    <source>
        <strain evidence="2">20211129_DDA</strain>
        <tissue evidence="2">Liver</tissue>
    </source>
</reference>
<proteinExistence type="predicted"/>
<accession>A0AAV7TT14</accession>